<feature type="non-terminal residue" evidence="4">
    <location>
        <position position="1"/>
    </location>
</feature>
<dbReference type="GO" id="GO:0008009">
    <property type="term" value="F:chemokine activity"/>
    <property type="evidence" value="ECO:0007669"/>
    <property type="project" value="InterPro"/>
</dbReference>
<proteinExistence type="predicted"/>
<reference evidence="4" key="1">
    <citation type="submission" date="2019-09" db="EMBL/GenBank/DDBJ databases">
        <title>Bird 10,000 Genomes (B10K) Project - Family phase.</title>
        <authorList>
            <person name="Zhang G."/>
        </authorList>
    </citation>
    <scope>NUCLEOTIDE SEQUENCE</scope>
    <source>
        <strain evidence="4">B10K-DU-008-47</strain>
        <tissue evidence="4">Mixed tissue sample</tissue>
    </source>
</reference>
<evidence type="ECO:0000256" key="1">
    <source>
        <dbReference type="ARBA" id="ARBA00022514"/>
    </source>
</evidence>
<dbReference type="EMBL" id="WAAB01022926">
    <property type="protein sequence ID" value="NWH81175.1"/>
    <property type="molecule type" value="Genomic_DNA"/>
</dbReference>
<evidence type="ECO:0000313" key="4">
    <source>
        <dbReference type="EMBL" id="NWH81175.1"/>
    </source>
</evidence>
<feature type="signal peptide" evidence="2">
    <location>
        <begin position="1"/>
        <end position="20"/>
    </location>
</feature>
<dbReference type="SUPFAM" id="SSF54117">
    <property type="entry name" value="Interleukin 8-like chemokines"/>
    <property type="match status" value="1"/>
</dbReference>
<name>A0A850XLA6_PIACA</name>
<feature type="domain" description="Chemokine interleukin-8-like" evidence="3">
    <location>
        <begin position="24"/>
        <end position="56"/>
    </location>
</feature>
<dbReference type="OrthoDB" id="8667291at2759"/>
<dbReference type="Pfam" id="PF00048">
    <property type="entry name" value="IL8"/>
    <property type="match status" value="1"/>
</dbReference>
<dbReference type="InterPro" id="IPR001811">
    <property type="entry name" value="Chemokine_IL8-like_dom"/>
</dbReference>
<evidence type="ECO:0000259" key="3">
    <source>
        <dbReference type="Pfam" id="PF00048"/>
    </source>
</evidence>
<keyword evidence="5" id="KW-1185">Reference proteome</keyword>
<evidence type="ECO:0000313" key="5">
    <source>
        <dbReference type="Proteomes" id="UP000653271"/>
    </source>
</evidence>
<organism evidence="4 5">
    <name type="scientific">Piaya cayana</name>
    <name type="common">Common squirrel cuckoo</name>
    <dbReference type="NCBI Taxonomy" id="33601"/>
    <lineage>
        <taxon>Eukaryota</taxon>
        <taxon>Metazoa</taxon>
        <taxon>Chordata</taxon>
        <taxon>Craniata</taxon>
        <taxon>Vertebrata</taxon>
        <taxon>Euteleostomi</taxon>
        <taxon>Archelosauria</taxon>
        <taxon>Archosauria</taxon>
        <taxon>Dinosauria</taxon>
        <taxon>Saurischia</taxon>
        <taxon>Theropoda</taxon>
        <taxon>Coelurosauria</taxon>
        <taxon>Aves</taxon>
        <taxon>Neognathae</taxon>
        <taxon>Neoaves</taxon>
        <taxon>Otidimorphae</taxon>
        <taxon>Cuculiformes</taxon>
        <taxon>Coccyzidae</taxon>
        <taxon>Piaya</taxon>
    </lineage>
</organism>
<feature type="chain" id="PRO_5032616907" evidence="2">
    <location>
        <begin position="21"/>
        <end position="57"/>
    </location>
</feature>
<dbReference type="AlphaFoldDB" id="A0A850XLA6"/>
<evidence type="ECO:0000256" key="2">
    <source>
        <dbReference type="SAM" id="SignalP"/>
    </source>
</evidence>
<dbReference type="GO" id="GO:0005615">
    <property type="term" value="C:extracellular space"/>
    <property type="evidence" value="ECO:0007669"/>
    <property type="project" value="UniProtKB-KW"/>
</dbReference>
<gene>
    <name evidence="4" type="primary">Cxcl14</name>
    <name evidence="4" type="ORF">PIACAY_R05141</name>
</gene>
<dbReference type="GO" id="GO:0006955">
    <property type="term" value="P:immune response"/>
    <property type="evidence" value="ECO:0007669"/>
    <property type="project" value="InterPro"/>
</dbReference>
<dbReference type="InterPro" id="IPR036048">
    <property type="entry name" value="Interleukin_8-like_sf"/>
</dbReference>
<feature type="non-terminal residue" evidence="4">
    <location>
        <position position="57"/>
    </location>
</feature>
<keyword evidence="1" id="KW-0202">Cytokine</keyword>
<comment type="caution">
    <text evidence="4">The sequence shown here is derived from an EMBL/GenBank/DDBJ whole genome shotgun (WGS) entry which is preliminary data.</text>
</comment>
<keyword evidence="2" id="KW-0732">Signal</keyword>
<accession>A0A850XLA6</accession>
<dbReference type="Proteomes" id="UP000653271">
    <property type="component" value="Unassembled WGS sequence"/>
</dbReference>
<dbReference type="Gene3D" id="2.40.50.40">
    <property type="match status" value="1"/>
</dbReference>
<protein>
    <submittedName>
        <fullName evidence="4">CXL14 protein</fullName>
    </submittedName>
</protein>
<sequence length="57" mass="6457">MKLLTAALLLLLIAMCLASAEGVKCKCSRKGPKIRFSNVRKLEIKPRYPFCVEEMIM</sequence>